<feature type="domain" description="Response regulatory" evidence="8">
    <location>
        <begin position="3"/>
        <end position="117"/>
    </location>
</feature>
<dbReference type="CDD" id="cd00383">
    <property type="entry name" value="trans_reg_C"/>
    <property type="match status" value="1"/>
</dbReference>
<evidence type="ECO:0000313" key="10">
    <source>
        <dbReference type="EMBL" id="SHF84283.1"/>
    </source>
</evidence>
<dbReference type="InterPro" id="IPR001867">
    <property type="entry name" value="OmpR/PhoB-type_DNA-bd"/>
</dbReference>
<dbReference type="Gene3D" id="3.40.50.2300">
    <property type="match status" value="1"/>
</dbReference>
<dbReference type="Pfam" id="PF00072">
    <property type="entry name" value="Response_reg"/>
    <property type="match status" value="1"/>
</dbReference>
<dbReference type="PANTHER" id="PTHR48111">
    <property type="entry name" value="REGULATOR OF RPOS"/>
    <property type="match status" value="1"/>
</dbReference>
<evidence type="ECO:0000259" key="8">
    <source>
        <dbReference type="PROSITE" id="PS50110"/>
    </source>
</evidence>
<dbReference type="GO" id="GO:0005829">
    <property type="term" value="C:cytosol"/>
    <property type="evidence" value="ECO:0007669"/>
    <property type="project" value="TreeGrafter"/>
</dbReference>
<dbReference type="GO" id="GO:0000156">
    <property type="term" value="F:phosphorelay response regulator activity"/>
    <property type="evidence" value="ECO:0007669"/>
    <property type="project" value="TreeGrafter"/>
</dbReference>
<organism evidence="10 11">
    <name type="scientific">Marisediminitalea aggregata</name>
    <dbReference type="NCBI Taxonomy" id="634436"/>
    <lineage>
        <taxon>Bacteria</taxon>
        <taxon>Pseudomonadati</taxon>
        <taxon>Pseudomonadota</taxon>
        <taxon>Gammaproteobacteria</taxon>
        <taxon>Alteromonadales</taxon>
        <taxon>Alteromonadaceae</taxon>
        <taxon>Marisediminitalea</taxon>
    </lineage>
</organism>
<dbReference type="Gene3D" id="1.10.10.10">
    <property type="entry name" value="Winged helix-like DNA-binding domain superfamily/Winged helix DNA-binding domain"/>
    <property type="match status" value="1"/>
</dbReference>
<feature type="modified residue" description="4-aspartylphosphate" evidence="6">
    <location>
        <position position="52"/>
    </location>
</feature>
<dbReference type="InterPro" id="IPR039420">
    <property type="entry name" value="WalR-like"/>
</dbReference>
<dbReference type="GO" id="GO:0006355">
    <property type="term" value="P:regulation of DNA-templated transcription"/>
    <property type="evidence" value="ECO:0007669"/>
    <property type="project" value="InterPro"/>
</dbReference>
<keyword evidence="5" id="KW-0804">Transcription</keyword>
<dbReference type="InterPro" id="IPR036388">
    <property type="entry name" value="WH-like_DNA-bd_sf"/>
</dbReference>
<evidence type="ECO:0000259" key="9">
    <source>
        <dbReference type="PROSITE" id="PS51755"/>
    </source>
</evidence>
<evidence type="ECO:0000256" key="5">
    <source>
        <dbReference type="ARBA" id="ARBA00023163"/>
    </source>
</evidence>
<evidence type="ECO:0000256" key="7">
    <source>
        <dbReference type="PROSITE-ProRule" id="PRU01091"/>
    </source>
</evidence>
<dbReference type="PROSITE" id="PS51755">
    <property type="entry name" value="OMPR_PHOB"/>
    <property type="match status" value="1"/>
</dbReference>
<proteinExistence type="predicted"/>
<evidence type="ECO:0000313" key="11">
    <source>
        <dbReference type="Proteomes" id="UP000184520"/>
    </source>
</evidence>
<keyword evidence="2" id="KW-0902">Two-component regulatory system</keyword>
<gene>
    <name evidence="10" type="ORF">SAMN05216361_0600</name>
</gene>
<dbReference type="Proteomes" id="UP000184520">
    <property type="component" value="Unassembled WGS sequence"/>
</dbReference>
<dbReference type="PROSITE" id="PS50110">
    <property type="entry name" value="RESPONSE_REGULATORY"/>
    <property type="match status" value="1"/>
</dbReference>
<keyword evidence="1 6" id="KW-0597">Phosphoprotein</keyword>
<keyword evidence="3" id="KW-0805">Transcription regulation</keyword>
<accession>A0A1M5EYE3</accession>
<dbReference type="STRING" id="634436.SAMN05216361_0600"/>
<name>A0A1M5EYE3_9ALTE</name>
<dbReference type="Gene3D" id="6.10.250.690">
    <property type="match status" value="1"/>
</dbReference>
<dbReference type="Pfam" id="PF00486">
    <property type="entry name" value="Trans_reg_C"/>
    <property type="match status" value="1"/>
</dbReference>
<keyword evidence="4 7" id="KW-0238">DNA-binding</keyword>
<dbReference type="InterPro" id="IPR001789">
    <property type="entry name" value="Sig_transdc_resp-reg_receiver"/>
</dbReference>
<dbReference type="SMART" id="SM00448">
    <property type="entry name" value="REC"/>
    <property type="match status" value="1"/>
</dbReference>
<dbReference type="SUPFAM" id="SSF52172">
    <property type="entry name" value="CheY-like"/>
    <property type="match status" value="1"/>
</dbReference>
<dbReference type="EMBL" id="FQWD01000001">
    <property type="protein sequence ID" value="SHF84283.1"/>
    <property type="molecule type" value="Genomic_DNA"/>
</dbReference>
<evidence type="ECO:0000256" key="6">
    <source>
        <dbReference type="PROSITE-ProRule" id="PRU00169"/>
    </source>
</evidence>
<evidence type="ECO:0000256" key="1">
    <source>
        <dbReference type="ARBA" id="ARBA00022553"/>
    </source>
</evidence>
<dbReference type="GO" id="GO:0000976">
    <property type="term" value="F:transcription cis-regulatory region binding"/>
    <property type="evidence" value="ECO:0007669"/>
    <property type="project" value="TreeGrafter"/>
</dbReference>
<dbReference type="GO" id="GO:0032993">
    <property type="term" value="C:protein-DNA complex"/>
    <property type="evidence" value="ECO:0007669"/>
    <property type="project" value="TreeGrafter"/>
</dbReference>
<evidence type="ECO:0000256" key="3">
    <source>
        <dbReference type="ARBA" id="ARBA00023015"/>
    </source>
</evidence>
<dbReference type="PANTHER" id="PTHR48111:SF22">
    <property type="entry name" value="REGULATOR OF RPOS"/>
    <property type="match status" value="1"/>
</dbReference>
<feature type="DNA-binding region" description="OmpR/PhoB-type" evidence="7">
    <location>
        <begin position="127"/>
        <end position="231"/>
    </location>
</feature>
<evidence type="ECO:0000256" key="2">
    <source>
        <dbReference type="ARBA" id="ARBA00023012"/>
    </source>
</evidence>
<sequence length="234" mass="26739">MATLLILEDEPQLASFLTRGLNAEGHQCHHAATLTEMADKLKSVSPDLAIIDRMIGADDSLYSLPTWRKRHPDLLFLMLTALGDTEERIEGLRHGADDYLAKPFDFDELLARIDALLRRRPSSQSQTDKVQYHQLTLEPAKQRVWLQAQELQLTTLEFLLLKFFIERPETVLSRERILSQVWSTQNDPLTNVVDVYINRLRKKLAENASPSSPAKTPVIETIRGRGYRLIQPAE</sequence>
<dbReference type="OrthoDB" id="9802426at2"/>
<dbReference type="RefSeq" id="WP_073317550.1">
    <property type="nucleotide sequence ID" value="NZ_FQWD01000001.1"/>
</dbReference>
<protein>
    <submittedName>
        <fullName evidence="10">DNA-binding response regulator, OmpR family, contains REC and winged-helix (WHTH) domain</fullName>
    </submittedName>
</protein>
<dbReference type="SMART" id="SM00862">
    <property type="entry name" value="Trans_reg_C"/>
    <property type="match status" value="1"/>
</dbReference>
<feature type="domain" description="OmpR/PhoB-type" evidence="9">
    <location>
        <begin position="127"/>
        <end position="231"/>
    </location>
</feature>
<dbReference type="AlphaFoldDB" id="A0A1M5EYE3"/>
<keyword evidence="11" id="KW-1185">Reference proteome</keyword>
<dbReference type="InterPro" id="IPR011006">
    <property type="entry name" value="CheY-like_superfamily"/>
</dbReference>
<reference evidence="11" key="1">
    <citation type="submission" date="2016-11" db="EMBL/GenBank/DDBJ databases">
        <authorList>
            <person name="Varghese N."/>
            <person name="Submissions S."/>
        </authorList>
    </citation>
    <scope>NUCLEOTIDE SEQUENCE [LARGE SCALE GENOMIC DNA]</scope>
    <source>
        <strain evidence="11">CGMCC 1.8995</strain>
    </source>
</reference>
<evidence type="ECO:0000256" key="4">
    <source>
        <dbReference type="ARBA" id="ARBA00023125"/>
    </source>
</evidence>